<reference evidence="1" key="2">
    <citation type="submission" date="2016-07" db="EMBL/GenBank/DDBJ databases">
        <title>Evolution of pathogenesis and genome organization in the Tremellales.</title>
        <authorList>
            <person name="Cuomo C."/>
            <person name="Litvintseva A."/>
            <person name="Heitman J."/>
            <person name="Chen Y."/>
            <person name="Sun S."/>
            <person name="Springer D."/>
            <person name="Dromer F."/>
            <person name="Young S."/>
            <person name="Zeng Q."/>
            <person name="Chapman S."/>
            <person name="Gujja S."/>
            <person name="Saif S."/>
            <person name="Birren B."/>
        </authorList>
    </citation>
    <scope>NUCLEOTIDE SEQUENCE</scope>
    <source>
        <strain evidence="1">CBS 10737</strain>
    </source>
</reference>
<name>A0A1B9I5Y0_9TREE</name>
<proteinExistence type="predicted"/>
<accession>A0A1B9I5Y0</accession>
<dbReference type="EMBL" id="KI894009">
    <property type="protein sequence ID" value="OCF50918.1"/>
    <property type="molecule type" value="Genomic_DNA"/>
</dbReference>
<dbReference type="OrthoDB" id="10008801at2759"/>
<evidence type="ECO:0000313" key="1">
    <source>
        <dbReference type="EMBL" id="OCF50918.1"/>
    </source>
</evidence>
<sequence length="133" mass="14560">MSLNMRAARSFCSIISRSSLARPATARRLSQTSYRALASEAPKDPLADPAFKAFQEKVKNHEGAINAIMALGEVMKQKGFDTTKQPSMTQMAKMAMDSDLRTAAQTLMSELQKAGVDPKEAMEMFQKAQSGQL</sequence>
<dbReference type="AlphaFoldDB" id="A0A1B9I5Y0"/>
<protein>
    <submittedName>
        <fullName evidence="1">Uncharacterized protein</fullName>
    </submittedName>
</protein>
<gene>
    <name evidence="1" type="ORF">I206_02980</name>
</gene>
<reference evidence="1" key="1">
    <citation type="submission" date="2013-07" db="EMBL/GenBank/DDBJ databases">
        <title>The Genome Sequence of Cryptococcus pinus CBS10737.</title>
        <authorList>
            <consortium name="The Broad Institute Genome Sequencing Platform"/>
            <person name="Cuomo C."/>
            <person name="Litvintseva A."/>
            <person name="Chen Y."/>
            <person name="Heitman J."/>
            <person name="Sun S."/>
            <person name="Springer D."/>
            <person name="Dromer F."/>
            <person name="Young S.K."/>
            <person name="Zeng Q."/>
            <person name="Gargeya S."/>
            <person name="Fitzgerald M."/>
            <person name="Abouelleil A."/>
            <person name="Alvarado L."/>
            <person name="Berlin A.M."/>
            <person name="Chapman S.B."/>
            <person name="Dewar J."/>
            <person name="Goldberg J."/>
            <person name="Griggs A."/>
            <person name="Gujja S."/>
            <person name="Hansen M."/>
            <person name="Howarth C."/>
            <person name="Imamovic A."/>
            <person name="Larimer J."/>
            <person name="McCowan C."/>
            <person name="Murphy C."/>
            <person name="Pearson M."/>
            <person name="Priest M."/>
            <person name="Roberts A."/>
            <person name="Saif S."/>
            <person name="Shea T."/>
            <person name="Sykes S."/>
            <person name="Wortman J."/>
            <person name="Nusbaum C."/>
            <person name="Birren B."/>
        </authorList>
    </citation>
    <scope>NUCLEOTIDE SEQUENCE [LARGE SCALE GENOMIC DNA]</scope>
    <source>
        <strain evidence="1">CBS 10737</strain>
    </source>
</reference>
<organism evidence="1">
    <name type="scientific">Kwoniella pini CBS 10737</name>
    <dbReference type="NCBI Taxonomy" id="1296096"/>
    <lineage>
        <taxon>Eukaryota</taxon>
        <taxon>Fungi</taxon>
        <taxon>Dikarya</taxon>
        <taxon>Basidiomycota</taxon>
        <taxon>Agaricomycotina</taxon>
        <taxon>Tremellomycetes</taxon>
        <taxon>Tremellales</taxon>
        <taxon>Cryptococcaceae</taxon>
        <taxon>Kwoniella</taxon>
    </lineage>
</organism>
<dbReference type="RefSeq" id="XP_019012137.2">
    <property type="nucleotide sequence ID" value="XM_019154734.2"/>
</dbReference>
<dbReference type="KEGG" id="kpin:30171349"/>
<dbReference type="GeneID" id="30171349"/>